<dbReference type="WBParaSite" id="RSKR_0000594700.1">
    <property type="protein sequence ID" value="RSKR_0000594700.1"/>
    <property type="gene ID" value="RSKR_0000594700"/>
</dbReference>
<sequence length="560" mass="62077">MADEQTFLNAYSDLLNSSTIHHHTGHHGMSNHFHHSITSALTPTELILNATTAILQTCSFQEWTTLPDRASLLKICSIISVLALLDVIVIFGNFMVIVAVMLRRRLRTATGYLILSLAVADLLVGMLILPFSMANEILNNFWIFGETWCTFWLTVDIWMSTASIWNLVAISIDRYIAIIKPLNYPMIVTKFRARCIVAAVWIGSFIICSPSFILASSNKSLPCKCTPADAGNTYIIFSASSSFFVPMIIVVFVYARIYVAACAATRSAYSGTMAVPNTTANGAEGKNLKSLIMLNPASLSKGTEEMPMLRVHRGSTVNALYCGRVDSLRVHNGQYTRDRTVSASYICENGTYAHDKLLNTPNPLQQIKDIKKQRPRSVSPRTALQKQMSDISNTHNSDSKNIVRSASSAICKFIKRNPKKKAGGMLEKRLSIEIKAAKTVAIVTGCFIFCWLGFAILYGFSIKTSDAVWSIVFWLGYVNSAANPVIYTVFNREFRSCFKKLLTCQHWTNNSKADASKIIINQANSVCSSSRQIIVTNGQRLKTDSKGVSKTNASKDTWRS</sequence>
<accession>A0AC35TZU2</accession>
<evidence type="ECO:0000313" key="2">
    <source>
        <dbReference type="WBParaSite" id="RSKR_0000594700.1"/>
    </source>
</evidence>
<reference evidence="2" key="1">
    <citation type="submission" date="2016-11" db="UniProtKB">
        <authorList>
            <consortium name="WormBaseParasite"/>
        </authorList>
    </citation>
    <scope>IDENTIFICATION</scope>
    <source>
        <strain evidence="2">KR3021</strain>
    </source>
</reference>
<name>A0AC35TZU2_9BILA</name>
<protein>
    <submittedName>
        <fullName evidence="2">G_PROTEIN_RECEP_F1_2 domain-containing protein</fullName>
    </submittedName>
</protein>
<dbReference type="Proteomes" id="UP000095286">
    <property type="component" value="Unplaced"/>
</dbReference>
<proteinExistence type="predicted"/>
<evidence type="ECO:0000313" key="1">
    <source>
        <dbReference type="Proteomes" id="UP000095286"/>
    </source>
</evidence>
<organism evidence="1 2">
    <name type="scientific">Rhabditophanes sp. KR3021</name>
    <dbReference type="NCBI Taxonomy" id="114890"/>
    <lineage>
        <taxon>Eukaryota</taxon>
        <taxon>Metazoa</taxon>
        <taxon>Ecdysozoa</taxon>
        <taxon>Nematoda</taxon>
        <taxon>Chromadorea</taxon>
        <taxon>Rhabditida</taxon>
        <taxon>Tylenchina</taxon>
        <taxon>Panagrolaimomorpha</taxon>
        <taxon>Strongyloidoidea</taxon>
        <taxon>Alloionematidae</taxon>
        <taxon>Rhabditophanes</taxon>
    </lineage>
</organism>